<dbReference type="InterPro" id="IPR000305">
    <property type="entry name" value="GIY-YIG_endonuc"/>
</dbReference>
<comment type="catalytic activity">
    <reaction evidence="4">
        <text>DNA(n) + a 2'-deoxyribonucleoside 5'-triphosphate = DNA(n+1) + diphosphate</text>
        <dbReference type="Rhea" id="RHEA:22508"/>
        <dbReference type="Rhea" id="RHEA-COMP:17339"/>
        <dbReference type="Rhea" id="RHEA-COMP:17340"/>
        <dbReference type="ChEBI" id="CHEBI:33019"/>
        <dbReference type="ChEBI" id="CHEBI:61560"/>
        <dbReference type="ChEBI" id="CHEBI:173112"/>
        <dbReference type="EC" id="2.7.7.7"/>
    </reaction>
</comment>
<dbReference type="InterPro" id="IPR013520">
    <property type="entry name" value="Ribonucl_H"/>
</dbReference>
<dbReference type="Pfam" id="PF00929">
    <property type="entry name" value="RNase_T"/>
    <property type="match status" value="1"/>
</dbReference>
<dbReference type="GO" id="GO:0008408">
    <property type="term" value="F:3'-5' exonuclease activity"/>
    <property type="evidence" value="ECO:0007669"/>
    <property type="project" value="TreeGrafter"/>
</dbReference>
<accession>A0A4R7BCI5</accession>
<evidence type="ECO:0000256" key="2">
    <source>
        <dbReference type="ARBA" id="ARBA00025483"/>
    </source>
</evidence>
<dbReference type="EMBL" id="SNZP01000001">
    <property type="protein sequence ID" value="TDR82661.1"/>
    <property type="molecule type" value="Genomic_DNA"/>
</dbReference>
<proteinExistence type="predicted"/>
<dbReference type="InterPro" id="IPR036397">
    <property type="entry name" value="RNaseH_sf"/>
</dbReference>
<feature type="domain" description="GIY-YIG" evidence="5">
    <location>
        <begin position="200"/>
        <end position="276"/>
    </location>
</feature>
<dbReference type="CDD" id="cd10434">
    <property type="entry name" value="GIY-YIG_UvrC_Cho"/>
    <property type="match status" value="1"/>
</dbReference>
<dbReference type="Gene3D" id="3.40.1440.10">
    <property type="entry name" value="GIY-YIG endonuclease"/>
    <property type="match status" value="1"/>
</dbReference>
<evidence type="ECO:0000256" key="1">
    <source>
        <dbReference type="ARBA" id="ARBA00012417"/>
    </source>
</evidence>
<dbReference type="RefSeq" id="WP_133677994.1">
    <property type="nucleotide sequence ID" value="NZ_SNZP01000001.1"/>
</dbReference>
<gene>
    <name evidence="6" type="ORF">DFP86_10150</name>
</gene>
<dbReference type="SUPFAM" id="SSF82771">
    <property type="entry name" value="GIY-YIG endonuclease"/>
    <property type="match status" value="1"/>
</dbReference>
<dbReference type="SUPFAM" id="SSF53098">
    <property type="entry name" value="Ribonuclease H-like"/>
    <property type="match status" value="1"/>
</dbReference>
<comment type="caution">
    <text evidence="6">The sequence shown here is derived from an EMBL/GenBank/DDBJ whole genome shotgun (WGS) entry which is preliminary data.</text>
</comment>
<dbReference type="Gene3D" id="3.30.420.10">
    <property type="entry name" value="Ribonuclease H-like superfamily/Ribonuclease H"/>
    <property type="match status" value="1"/>
</dbReference>
<evidence type="ECO:0000313" key="7">
    <source>
        <dbReference type="Proteomes" id="UP000295611"/>
    </source>
</evidence>
<dbReference type="InterPro" id="IPR006054">
    <property type="entry name" value="DnaQ"/>
</dbReference>
<comment type="subunit">
    <text evidence="3">DNA polymerase III contains a core (composed of alpha, epsilon and theta chains) that associates with a tau subunit. This core dimerizes to form the POLIII' complex. PolIII' associates with the gamma complex (composed of gamma, delta, delta', psi and chi chains) and with the beta chain to form the complete DNA polymerase III complex.</text>
</comment>
<evidence type="ECO:0000259" key="5">
    <source>
        <dbReference type="PROSITE" id="PS50164"/>
    </source>
</evidence>
<dbReference type="FunFam" id="3.30.420.10:FF:000045">
    <property type="entry name" value="3'-5' exonuclease DinG"/>
    <property type="match status" value="1"/>
</dbReference>
<dbReference type="GO" id="GO:0045004">
    <property type="term" value="P:DNA replication proofreading"/>
    <property type="evidence" value="ECO:0007669"/>
    <property type="project" value="TreeGrafter"/>
</dbReference>
<dbReference type="CDD" id="cd06127">
    <property type="entry name" value="DEDDh"/>
    <property type="match status" value="1"/>
</dbReference>
<reference evidence="6 7" key="1">
    <citation type="submission" date="2019-03" db="EMBL/GenBank/DDBJ databases">
        <title>Genomic Encyclopedia of Type Strains, Phase III (KMG-III): the genomes of soil and plant-associated and newly described type strains.</title>
        <authorList>
            <person name="Whitman W."/>
        </authorList>
    </citation>
    <scope>NUCLEOTIDE SEQUENCE [LARGE SCALE GENOMIC DNA]</scope>
    <source>
        <strain evidence="6 7">CECT 8976</strain>
    </source>
</reference>
<evidence type="ECO:0000256" key="4">
    <source>
        <dbReference type="ARBA" id="ARBA00049244"/>
    </source>
</evidence>
<name>A0A4R7BCI5_9NEIS</name>
<evidence type="ECO:0000313" key="6">
    <source>
        <dbReference type="EMBL" id="TDR82661.1"/>
    </source>
</evidence>
<sequence>MPFSRPCAIVDLETTGGHLARDRITEIGIILIDGERVERFESLVNPGQPIPSFIQNMTGISDAMVAGAPAFGELAQTIRQQLAGRLLIAHNVRFDYGVLKNEFKRAGLRLQNETLCTVKLSRKLYPEHYKHNLDAVMARHGIVLPERHRALADAEAVYRFLLAAGSALGQDVLASAAEALLAQSAPPAGMDVETFDALPDVPGVFCIHDRQGLPLYVGHDSNLRRGVLAHFTPGHGKALQLAGDAGRIEWTETLGEFGSALLNIVLLKTLRPRLNPKGRMASEVCSLRLQSDEEGMLRPQIVSGADLQGEGSTRHYGLFRTPRDAKKALKELAESQGLCQWVLGVERVTSRKGQPCDGRGKGGCQGACIGREPASAHNARLLKALERLAGRDWPYPGAVAVVERDEVSGMVREHHFDRWCYLGSRDGGSDAPLSGPVLMDPDVVKLLTGYFRKPTTDTSIRLSENS</sequence>
<keyword evidence="7" id="KW-1185">Reference proteome</keyword>
<dbReference type="PANTHER" id="PTHR30231">
    <property type="entry name" value="DNA POLYMERASE III SUBUNIT EPSILON"/>
    <property type="match status" value="1"/>
</dbReference>
<dbReference type="InterPro" id="IPR035901">
    <property type="entry name" value="GIY-YIG_endonuc_sf"/>
</dbReference>
<dbReference type="GO" id="GO:0006289">
    <property type="term" value="P:nucleotide-excision repair"/>
    <property type="evidence" value="ECO:0007669"/>
    <property type="project" value="InterPro"/>
</dbReference>
<dbReference type="AlphaFoldDB" id="A0A4R7BCI5"/>
<dbReference type="GO" id="GO:0005829">
    <property type="term" value="C:cytosol"/>
    <property type="evidence" value="ECO:0007669"/>
    <property type="project" value="TreeGrafter"/>
</dbReference>
<protein>
    <recommendedName>
        <fullName evidence="1">DNA-directed DNA polymerase</fullName>
        <ecNumber evidence="1">2.7.7.7</ecNumber>
    </recommendedName>
</protein>
<comment type="function">
    <text evidence="2">DNA polymerase III is a complex, multichain enzyme responsible for most of the replicative synthesis in bacteria. The epsilon subunit contain the editing function and is a proofreading 3'-5' exonuclease.</text>
</comment>
<organism evidence="6 7">
    <name type="scientific">Paludibacterium purpuratum</name>
    <dbReference type="NCBI Taxonomy" id="1144873"/>
    <lineage>
        <taxon>Bacteria</taxon>
        <taxon>Pseudomonadati</taxon>
        <taxon>Pseudomonadota</taxon>
        <taxon>Betaproteobacteria</taxon>
        <taxon>Neisseriales</taxon>
        <taxon>Chromobacteriaceae</taxon>
        <taxon>Paludibacterium</taxon>
    </lineage>
</organism>
<dbReference type="EC" id="2.7.7.7" evidence="1"/>
<dbReference type="OrthoDB" id="9803913at2"/>
<dbReference type="PANTHER" id="PTHR30231:SF37">
    <property type="entry name" value="EXODEOXYRIBONUCLEASE 10"/>
    <property type="match status" value="1"/>
</dbReference>
<dbReference type="SMART" id="SM00479">
    <property type="entry name" value="EXOIII"/>
    <property type="match status" value="1"/>
</dbReference>
<dbReference type="GO" id="GO:0003887">
    <property type="term" value="F:DNA-directed DNA polymerase activity"/>
    <property type="evidence" value="ECO:0007669"/>
    <property type="project" value="UniProtKB-EC"/>
</dbReference>
<dbReference type="NCBIfam" id="TIGR00573">
    <property type="entry name" value="dnaq"/>
    <property type="match status" value="1"/>
</dbReference>
<dbReference type="GO" id="GO:0003677">
    <property type="term" value="F:DNA binding"/>
    <property type="evidence" value="ECO:0007669"/>
    <property type="project" value="InterPro"/>
</dbReference>
<dbReference type="Proteomes" id="UP000295611">
    <property type="component" value="Unassembled WGS sequence"/>
</dbReference>
<dbReference type="PROSITE" id="PS50164">
    <property type="entry name" value="GIY_YIG"/>
    <property type="match status" value="1"/>
</dbReference>
<evidence type="ECO:0000256" key="3">
    <source>
        <dbReference type="ARBA" id="ARBA00026073"/>
    </source>
</evidence>
<dbReference type="InterPro" id="IPR012337">
    <property type="entry name" value="RNaseH-like_sf"/>
</dbReference>
<dbReference type="InterPro" id="IPR047296">
    <property type="entry name" value="GIY-YIG_UvrC_Cho"/>
</dbReference>